<sequence>MFTPGRIIFALIFALTFIGFMIYSYKKDSKSHDIYYKNTAVKVAIALVVTIVLLVASKYVLK</sequence>
<evidence type="ECO:0000313" key="3">
    <source>
        <dbReference type="Proteomes" id="UP000231564"/>
    </source>
</evidence>
<dbReference type="RefSeq" id="WP_024741994.1">
    <property type="nucleotide sequence ID" value="NZ_BAUG01000042.1"/>
</dbReference>
<dbReference type="EMBL" id="LT634361">
    <property type="protein sequence ID" value="SFZ80504.1"/>
    <property type="molecule type" value="Genomic_DNA"/>
</dbReference>
<evidence type="ECO:0000313" key="2">
    <source>
        <dbReference type="EMBL" id="SFZ80504.1"/>
    </source>
</evidence>
<keyword evidence="1" id="KW-1133">Transmembrane helix</keyword>
<dbReference type="GeneID" id="47722212"/>
<keyword evidence="1" id="KW-0812">Transmembrane</keyword>
<name>A0A2H1E7Z4_9FLAO</name>
<accession>A0A2H1E7Z4</accession>
<dbReference type="AlphaFoldDB" id="A0A2H1E7Z4"/>
<dbReference type="STRING" id="1349785.GCA_000509405_00666"/>
<feature type="transmembrane region" description="Helical" evidence="1">
    <location>
        <begin position="40"/>
        <end position="61"/>
    </location>
</feature>
<organism evidence="2 3">
    <name type="scientific">Tenacibaculum maritimum NCIMB 2154</name>
    <dbReference type="NCBI Taxonomy" id="1349785"/>
    <lineage>
        <taxon>Bacteria</taxon>
        <taxon>Pseudomonadati</taxon>
        <taxon>Bacteroidota</taxon>
        <taxon>Flavobacteriia</taxon>
        <taxon>Flavobacteriales</taxon>
        <taxon>Flavobacteriaceae</taxon>
        <taxon>Tenacibaculum</taxon>
    </lineage>
</organism>
<evidence type="ECO:0000256" key="1">
    <source>
        <dbReference type="SAM" id="Phobius"/>
    </source>
</evidence>
<gene>
    <name evidence="2" type="ORF">MARIT_0623</name>
</gene>
<feature type="transmembrane region" description="Helical" evidence="1">
    <location>
        <begin position="7"/>
        <end position="25"/>
    </location>
</feature>
<keyword evidence="1" id="KW-0472">Membrane</keyword>
<keyword evidence="3" id="KW-1185">Reference proteome</keyword>
<proteinExistence type="predicted"/>
<dbReference type="Proteomes" id="UP000231564">
    <property type="component" value="Chromosome MARIT"/>
</dbReference>
<dbReference type="KEGG" id="tmar:MARIT_0623"/>
<protein>
    <submittedName>
        <fullName evidence="2">Uncharacterized protein</fullName>
    </submittedName>
</protein>
<reference evidence="2 3" key="1">
    <citation type="submission" date="2016-11" db="EMBL/GenBank/DDBJ databases">
        <authorList>
            <person name="Jaros S."/>
            <person name="Januszkiewicz K."/>
            <person name="Wedrychowicz H."/>
        </authorList>
    </citation>
    <scope>NUCLEOTIDE SEQUENCE [LARGE SCALE GENOMIC DNA]</scope>
    <source>
        <strain evidence="2">NCIMB 2154T</strain>
    </source>
</reference>